<evidence type="ECO:0000313" key="1">
    <source>
        <dbReference type="EMBL" id="KAK4088713.1"/>
    </source>
</evidence>
<name>A0ABR0BYY5_PURLI</name>
<gene>
    <name evidence="1" type="ORF">Purlil1_6924</name>
</gene>
<keyword evidence="2" id="KW-1185">Reference proteome</keyword>
<reference evidence="1 2" key="1">
    <citation type="journal article" date="2024" name="Microbiol. Resour. Announc.">
        <title>Genome annotations for the ascomycete fungi Trichoderma harzianum, Trichoderma aggressivum, and Purpureocillium lilacinum.</title>
        <authorList>
            <person name="Beijen E.P.W."/>
            <person name="Ohm R.A."/>
        </authorList>
    </citation>
    <scope>NUCLEOTIDE SEQUENCE [LARGE SCALE GENOMIC DNA]</scope>
    <source>
        <strain evidence="1 2">CBS 150709</strain>
    </source>
</reference>
<sequence length="172" mass="18502">MAMLARMPFSAPPLFPSMLVFDFAPFRLAGLYDKATVCAVAALLLRGATRGFAIFNEAVVSLDAFGFWVHGLPGQAVWGRGSRLPFLEILRLASTSPPWTASQQTPKEGLAEHEGLCICRTSTRALTRLCDFGRLARLPCRSSRAAICATKVGHEASAQVQAPLAWLAVRGG</sequence>
<proteinExistence type="predicted"/>
<accession>A0ABR0BYY5</accession>
<evidence type="ECO:0000313" key="2">
    <source>
        <dbReference type="Proteomes" id="UP001287286"/>
    </source>
</evidence>
<comment type="caution">
    <text evidence="1">The sequence shown here is derived from an EMBL/GenBank/DDBJ whole genome shotgun (WGS) entry which is preliminary data.</text>
</comment>
<dbReference type="Proteomes" id="UP001287286">
    <property type="component" value="Unassembled WGS sequence"/>
</dbReference>
<dbReference type="EMBL" id="JAWRVI010000023">
    <property type="protein sequence ID" value="KAK4088713.1"/>
    <property type="molecule type" value="Genomic_DNA"/>
</dbReference>
<protein>
    <submittedName>
        <fullName evidence="1">Uncharacterized protein</fullName>
    </submittedName>
</protein>
<organism evidence="1 2">
    <name type="scientific">Purpureocillium lilacinum</name>
    <name type="common">Paecilomyces lilacinus</name>
    <dbReference type="NCBI Taxonomy" id="33203"/>
    <lineage>
        <taxon>Eukaryota</taxon>
        <taxon>Fungi</taxon>
        <taxon>Dikarya</taxon>
        <taxon>Ascomycota</taxon>
        <taxon>Pezizomycotina</taxon>
        <taxon>Sordariomycetes</taxon>
        <taxon>Hypocreomycetidae</taxon>
        <taxon>Hypocreales</taxon>
        <taxon>Ophiocordycipitaceae</taxon>
        <taxon>Purpureocillium</taxon>
    </lineage>
</organism>